<dbReference type="AlphaFoldDB" id="R8BQG4"/>
<evidence type="ECO:0000256" key="1">
    <source>
        <dbReference type="ARBA" id="ARBA00023002"/>
    </source>
</evidence>
<dbReference type="GO" id="GO:0016491">
    <property type="term" value="F:oxidoreductase activity"/>
    <property type="evidence" value="ECO:0007669"/>
    <property type="project" value="UniProtKB-KW"/>
</dbReference>
<reference evidence="3" key="1">
    <citation type="journal article" date="2013" name="Genome Announc.">
        <title>Draft genome sequence of the ascomycete Phaeoacremonium aleophilum strain UCR-PA7, a causal agent of the esca disease complex in grapevines.</title>
        <authorList>
            <person name="Blanco-Ulate B."/>
            <person name="Rolshausen P."/>
            <person name="Cantu D."/>
        </authorList>
    </citation>
    <scope>NUCLEOTIDE SEQUENCE [LARGE SCALE GENOMIC DNA]</scope>
    <source>
        <strain evidence="3">UCR-PA7</strain>
    </source>
</reference>
<dbReference type="SUPFAM" id="SSF51735">
    <property type="entry name" value="NAD(P)-binding Rossmann-fold domains"/>
    <property type="match status" value="1"/>
</dbReference>
<dbReference type="InterPro" id="IPR002347">
    <property type="entry name" value="SDR_fam"/>
</dbReference>
<keyword evidence="1" id="KW-0560">Oxidoreductase</keyword>
<dbReference type="EMBL" id="KB932992">
    <property type="protein sequence ID" value="EOO01569.1"/>
    <property type="molecule type" value="Genomic_DNA"/>
</dbReference>
<keyword evidence="3" id="KW-1185">Reference proteome</keyword>
<dbReference type="Proteomes" id="UP000014074">
    <property type="component" value="Unassembled WGS sequence"/>
</dbReference>
<dbReference type="GeneID" id="19323226"/>
<dbReference type="RefSeq" id="XP_007913707.1">
    <property type="nucleotide sequence ID" value="XM_007915516.1"/>
</dbReference>
<dbReference type="Pfam" id="PF00106">
    <property type="entry name" value="adh_short"/>
    <property type="match status" value="1"/>
</dbReference>
<organism evidence="2 3">
    <name type="scientific">Phaeoacremonium minimum (strain UCR-PA7)</name>
    <name type="common">Esca disease fungus</name>
    <name type="synonym">Togninia minima</name>
    <dbReference type="NCBI Taxonomy" id="1286976"/>
    <lineage>
        <taxon>Eukaryota</taxon>
        <taxon>Fungi</taxon>
        <taxon>Dikarya</taxon>
        <taxon>Ascomycota</taxon>
        <taxon>Pezizomycotina</taxon>
        <taxon>Sordariomycetes</taxon>
        <taxon>Sordariomycetidae</taxon>
        <taxon>Togniniales</taxon>
        <taxon>Togniniaceae</taxon>
        <taxon>Phaeoacremonium</taxon>
    </lineage>
</organism>
<name>R8BQG4_PHAM7</name>
<dbReference type="OrthoDB" id="542013at2759"/>
<proteinExistence type="predicted"/>
<accession>R8BQG4</accession>
<evidence type="ECO:0000313" key="3">
    <source>
        <dbReference type="Proteomes" id="UP000014074"/>
    </source>
</evidence>
<dbReference type="PANTHER" id="PTHR43157:SF61">
    <property type="entry name" value="DEHYDROGENASE_REDUCTASE FAMILY PROTEIN, PUTATIVE (AFU_ORTHOLOGUE AFUA_3G01250)-RELATED"/>
    <property type="match status" value="1"/>
</dbReference>
<dbReference type="PRINTS" id="PR00081">
    <property type="entry name" value="GDHRDH"/>
</dbReference>
<gene>
    <name evidence="2" type="ORF">UCRPA7_2928</name>
</gene>
<dbReference type="HOGENOM" id="CLU_010194_44_4_1"/>
<evidence type="ECO:0000313" key="2">
    <source>
        <dbReference type="EMBL" id="EOO01569.1"/>
    </source>
</evidence>
<dbReference type="KEGG" id="tmn:UCRPA7_2928"/>
<sequence length="203" mass="22102">MPMTFGEFLKTQRADLPIPPASQIAGGVYIVTGAGHGLGLQCAKHLVRLGAKRVIIAVRSVTSGEAGQKEIEIDTGRKGVVEVWKLDLASYDSVKSFARKAIQELDRIDGLIENAAIALDKWTISEGLETTLTVNVVSTFLLALLLFPKMKNDAKRLDTTPHIVILTSGLGFSQEKDFQKLAKQGGDVFDNLNIEGKWPLDDK</sequence>
<protein>
    <submittedName>
        <fullName evidence="2">Putative short-chain dehydrogenase reductase family protein</fullName>
    </submittedName>
</protein>
<dbReference type="InterPro" id="IPR036291">
    <property type="entry name" value="NAD(P)-bd_dom_sf"/>
</dbReference>
<dbReference type="Gene3D" id="3.40.50.720">
    <property type="entry name" value="NAD(P)-binding Rossmann-like Domain"/>
    <property type="match status" value="1"/>
</dbReference>
<dbReference type="eggNOG" id="KOG1208">
    <property type="taxonomic scope" value="Eukaryota"/>
</dbReference>
<dbReference type="PANTHER" id="PTHR43157">
    <property type="entry name" value="PHOSPHATIDYLINOSITOL-GLYCAN BIOSYNTHESIS CLASS F PROTEIN-RELATED"/>
    <property type="match status" value="1"/>
</dbReference>